<keyword evidence="2" id="KW-1185">Reference proteome</keyword>
<accession>A0AAE3KQN7</accession>
<gene>
    <name evidence="1" type="ORF">NJ959_30035</name>
</gene>
<proteinExistence type="predicted"/>
<evidence type="ECO:0000313" key="2">
    <source>
        <dbReference type="Proteomes" id="UP001204953"/>
    </source>
</evidence>
<comment type="caution">
    <text evidence="1">The sequence shown here is derived from an EMBL/GenBank/DDBJ whole genome shotgun (WGS) entry which is preliminary data.</text>
</comment>
<name>A0AAE3KQN7_9CYAN</name>
<reference evidence="1" key="1">
    <citation type="submission" date="2022-06" db="EMBL/GenBank/DDBJ databases">
        <title>New cyanobacteria of genus Symplocastrum in benthos of Lake Baikal.</title>
        <authorList>
            <person name="Sorokovikova E."/>
            <person name="Tikhonova I."/>
            <person name="Krasnopeev A."/>
            <person name="Evseev P."/>
            <person name="Gladkikh A."/>
            <person name="Belykh O."/>
        </authorList>
    </citation>
    <scope>NUCLEOTIDE SEQUENCE</scope>
    <source>
        <strain evidence="1">BBK-W-15</strain>
    </source>
</reference>
<evidence type="ECO:0000313" key="1">
    <source>
        <dbReference type="EMBL" id="MCP2732675.1"/>
    </source>
</evidence>
<sequence length="59" mass="6389">MAFFREYISPLIILLIFLVSLVAVSARIFLPSDMVAPAPIEEVDAVSIQIPDSVSATPN</sequence>
<protein>
    <submittedName>
        <fullName evidence="1">Uncharacterized protein</fullName>
    </submittedName>
</protein>
<dbReference type="Proteomes" id="UP001204953">
    <property type="component" value="Unassembled WGS sequence"/>
</dbReference>
<organism evidence="1 2">
    <name type="scientific">Limnofasciculus baicalensis BBK-W-15</name>
    <dbReference type="NCBI Taxonomy" id="2699891"/>
    <lineage>
        <taxon>Bacteria</taxon>
        <taxon>Bacillati</taxon>
        <taxon>Cyanobacteriota</taxon>
        <taxon>Cyanophyceae</taxon>
        <taxon>Coleofasciculales</taxon>
        <taxon>Coleofasciculaceae</taxon>
        <taxon>Limnofasciculus</taxon>
        <taxon>Limnofasciculus baicalensis</taxon>
    </lineage>
</organism>
<dbReference type="EMBL" id="JAMZMM010000731">
    <property type="protein sequence ID" value="MCP2732675.1"/>
    <property type="molecule type" value="Genomic_DNA"/>
</dbReference>
<dbReference type="RefSeq" id="WP_254015376.1">
    <property type="nucleotide sequence ID" value="NZ_JAMZMM010000731.1"/>
</dbReference>
<dbReference type="AlphaFoldDB" id="A0AAE3KQN7"/>